<reference evidence="1 2" key="1">
    <citation type="submission" date="2010-10" db="EMBL/GenBank/DDBJ databases">
        <authorList>
            <person name="Muzny D."/>
            <person name="Qin X."/>
            <person name="Deng J."/>
            <person name="Jiang H."/>
            <person name="Liu Y."/>
            <person name="Qu J."/>
            <person name="Song X.-Z."/>
            <person name="Zhang L."/>
            <person name="Thornton R."/>
            <person name="Coyle M."/>
            <person name="Francisco L."/>
            <person name="Jackson L."/>
            <person name="Javaid M."/>
            <person name="Korchina V."/>
            <person name="Kovar C."/>
            <person name="Mata R."/>
            <person name="Mathew T."/>
            <person name="Ngo R."/>
            <person name="Nguyen L."/>
            <person name="Nguyen N."/>
            <person name="Okwuonu G."/>
            <person name="Ongeri F."/>
            <person name="Pham C."/>
            <person name="Simmons D."/>
            <person name="Wilczek-Boney K."/>
            <person name="Hale W."/>
            <person name="Jakkamsetti A."/>
            <person name="Pham P."/>
            <person name="Ruth R."/>
            <person name="San Lucas F."/>
            <person name="Warren J."/>
            <person name="Zhang J."/>
            <person name="Zhao Z."/>
            <person name="Zhou C."/>
            <person name="Zhu D."/>
            <person name="Lee S."/>
            <person name="Bess C."/>
            <person name="Blankenburg K."/>
            <person name="Forbes L."/>
            <person name="Fu Q."/>
            <person name="Gubbala S."/>
            <person name="Hirani K."/>
            <person name="Jayaseelan J.C."/>
            <person name="Lara F."/>
            <person name="Munidasa M."/>
            <person name="Palculict T."/>
            <person name="Patil S."/>
            <person name="Pu L.-L."/>
            <person name="Saada N."/>
            <person name="Tang L."/>
            <person name="Weissenberger G."/>
            <person name="Zhu Y."/>
            <person name="Hemphill L."/>
            <person name="Shang Y."/>
            <person name="Youmans B."/>
            <person name="Ayvaz T."/>
            <person name="Ross M."/>
            <person name="Santibanez J."/>
            <person name="Aqrawi P."/>
            <person name="Gross S."/>
            <person name="Joshi V."/>
            <person name="Fowler G."/>
            <person name="Nazareth L."/>
            <person name="Reid J."/>
            <person name="Worley K."/>
            <person name="Petrosino J."/>
            <person name="Highlander S."/>
            <person name="Gibbs R."/>
        </authorList>
    </citation>
    <scope>NUCLEOTIDE SEQUENCE [LARGE SCALE GENOMIC DNA]</scope>
    <source>
        <strain evidence="1 2">ATCC 33574</strain>
    </source>
</reference>
<dbReference type="Proteomes" id="UP000003112">
    <property type="component" value="Unassembled WGS sequence"/>
</dbReference>
<keyword evidence="2" id="KW-1185">Reference proteome</keyword>
<evidence type="ECO:0000313" key="1">
    <source>
        <dbReference type="EMBL" id="EFU31554.1"/>
    </source>
</evidence>
<organism evidence="1 2">
    <name type="scientific">Segatella buccae ATCC 33574</name>
    <dbReference type="NCBI Taxonomy" id="873513"/>
    <lineage>
        <taxon>Bacteria</taxon>
        <taxon>Pseudomonadati</taxon>
        <taxon>Bacteroidota</taxon>
        <taxon>Bacteroidia</taxon>
        <taxon>Bacteroidales</taxon>
        <taxon>Prevotellaceae</taxon>
        <taxon>Segatella</taxon>
    </lineage>
</organism>
<dbReference type="AlphaFoldDB" id="E6K4H9"/>
<evidence type="ECO:0000313" key="2">
    <source>
        <dbReference type="Proteomes" id="UP000003112"/>
    </source>
</evidence>
<protein>
    <submittedName>
        <fullName evidence="1">Uncharacterized protein</fullName>
    </submittedName>
</protein>
<dbReference type="HOGENOM" id="CLU_3274434_0_0_10"/>
<comment type="caution">
    <text evidence="1">The sequence shown here is derived from an EMBL/GenBank/DDBJ whole genome shotgun (WGS) entry which is preliminary data.</text>
</comment>
<proteinExistence type="predicted"/>
<gene>
    <name evidence="1" type="ORF">HMPREF6485_0481</name>
</gene>
<name>E6K4H9_9BACT</name>
<accession>E6K4H9</accession>
<dbReference type="EMBL" id="AEPD01000011">
    <property type="protein sequence ID" value="EFU31554.1"/>
    <property type="molecule type" value="Genomic_DNA"/>
</dbReference>
<sequence>MFSSIDFILCLGYNKYHTNIITGNLCDRFRSHSAARQCRYH</sequence>